<proteinExistence type="predicted"/>
<reference evidence="2 3" key="1">
    <citation type="submission" date="2019-05" db="EMBL/GenBank/DDBJ databases">
        <title>Another draft genome of Portunus trituberculatus and its Hox gene families provides insights of decapod evolution.</title>
        <authorList>
            <person name="Jeong J.-H."/>
            <person name="Song I."/>
            <person name="Kim S."/>
            <person name="Choi T."/>
            <person name="Kim D."/>
            <person name="Ryu S."/>
            <person name="Kim W."/>
        </authorList>
    </citation>
    <scope>NUCLEOTIDE SEQUENCE [LARGE SCALE GENOMIC DNA]</scope>
    <source>
        <tissue evidence="2">Muscle</tissue>
    </source>
</reference>
<name>A0A5B7FEC9_PORTR</name>
<protein>
    <submittedName>
        <fullName evidence="2">Uncharacterized protein</fullName>
    </submittedName>
</protein>
<keyword evidence="3" id="KW-1185">Reference proteome</keyword>
<comment type="caution">
    <text evidence="2">The sequence shown here is derived from an EMBL/GenBank/DDBJ whole genome shotgun (WGS) entry which is preliminary data.</text>
</comment>
<organism evidence="2 3">
    <name type="scientific">Portunus trituberculatus</name>
    <name type="common">Swimming crab</name>
    <name type="synonym">Neptunus trituberculatus</name>
    <dbReference type="NCBI Taxonomy" id="210409"/>
    <lineage>
        <taxon>Eukaryota</taxon>
        <taxon>Metazoa</taxon>
        <taxon>Ecdysozoa</taxon>
        <taxon>Arthropoda</taxon>
        <taxon>Crustacea</taxon>
        <taxon>Multicrustacea</taxon>
        <taxon>Malacostraca</taxon>
        <taxon>Eumalacostraca</taxon>
        <taxon>Eucarida</taxon>
        <taxon>Decapoda</taxon>
        <taxon>Pleocyemata</taxon>
        <taxon>Brachyura</taxon>
        <taxon>Eubrachyura</taxon>
        <taxon>Portunoidea</taxon>
        <taxon>Portunidae</taxon>
        <taxon>Portuninae</taxon>
        <taxon>Portunus</taxon>
    </lineage>
</organism>
<feature type="compositionally biased region" description="Low complexity" evidence="1">
    <location>
        <begin position="1"/>
        <end position="15"/>
    </location>
</feature>
<sequence>MKRRSVSGSLRRLGGAKSRSAGRVSVPPGSGGQKATQRQHKGSTREMNITFSLLIYAGVNG</sequence>
<feature type="region of interest" description="Disordered" evidence="1">
    <location>
        <begin position="1"/>
        <end position="46"/>
    </location>
</feature>
<dbReference type="AlphaFoldDB" id="A0A5B7FEC9"/>
<gene>
    <name evidence="2" type="ORF">E2C01_037081</name>
</gene>
<evidence type="ECO:0000256" key="1">
    <source>
        <dbReference type="SAM" id="MobiDB-lite"/>
    </source>
</evidence>
<accession>A0A5B7FEC9</accession>
<evidence type="ECO:0000313" key="2">
    <source>
        <dbReference type="EMBL" id="MPC43433.1"/>
    </source>
</evidence>
<dbReference type="Proteomes" id="UP000324222">
    <property type="component" value="Unassembled WGS sequence"/>
</dbReference>
<dbReference type="EMBL" id="VSRR010005832">
    <property type="protein sequence ID" value="MPC43433.1"/>
    <property type="molecule type" value="Genomic_DNA"/>
</dbReference>
<evidence type="ECO:0000313" key="3">
    <source>
        <dbReference type="Proteomes" id="UP000324222"/>
    </source>
</evidence>